<dbReference type="SUPFAM" id="SSF53067">
    <property type="entry name" value="Actin-like ATPase domain"/>
    <property type="match status" value="2"/>
</dbReference>
<dbReference type="CDD" id="cd10229">
    <property type="entry name" value="ASKHA_NBD_HSP70_HSPA12"/>
    <property type="match status" value="1"/>
</dbReference>
<organism evidence="4 5">
    <name type="scientific">Sinanodonta woodiana</name>
    <name type="common">Chinese pond mussel</name>
    <name type="synonym">Anodonta woodiana</name>
    <dbReference type="NCBI Taxonomy" id="1069815"/>
    <lineage>
        <taxon>Eukaryota</taxon>
        <taxon>Metazoa</taxon>
        <taxon>Spiralia</taxon>
        <taxon>Lophotrochozoa</taxon>
        <taxon>Mollusca</taxon>
        <taxon>Bivalvia</taxon>
        <taxon>Autobranchia</taxon>
        <taxon>Heteroconchia</taxon>
        <taxon>Palaeoheterodonta</taxon>
        <taxon>Unionida</taxon>
        <taxon>Unionoidea</taxon>
        <taxon>Unionidae</taxon>
        <taxon>Unioninae</taxon>
        <taxon>Sinanodonta</taxon>
    </lineage>
</organism>
<dbReference type="EMBL" id="JBJQND010000017">
    <property type="protein sequence ID" value="KAL3841761.1"/>
    <property type="molecule type" value="Genomic_DNA"/>
</dbReference>
<name>A0ABD3TXB3_SINWO</name>
<dbReference type="PANTHER" id="PTHR14187">
    <property type="entry name" value="ALPHA KINASE/ELONGATION FACTOR 2 KINASE"/>
    <property type="match status" value="1"/>
</dbReference>
<evidence type="ECO:0000256" key="2">
    <source>
        <dbReference type="ARBA" id="ARBA00022741"/>
    </source>
</evidence>
<keyword evidence="2" id="KW-0547">Nucleotide-binding</keyword>
<dbReference type="Gene3D" id="3.30.420.40">
    <property type="match status" value="2"/>
</dbReference>
<comment type="caution">
    <text evidence="4">The sequence shown here is derived from an EMBL/GenBank/DDBJ whole genome shotgun (WGS) entry which is preliminary data.</text>
</comment>
<evidence type="ECO:0000256" key="3">
    <source>
        <dbReference type="ARBA" id="ARBA00022840"/>
    </source>
</evidence>
<evidence type="ECO:0000313" key="4">
    <source>
        <dbReference type="EMBL" id="KAL3841761.1"/>
    </source>
</evidence>
<keyword evidence="5" id="KW-1185">Reference proteome</keyword>
<dbReference type="InterPro" id="IPR043129">
    <property type="entry name" value="ATPase_NBD"/>
</dbReference>
<comment type="similarity">
    <text evidence="1">Belongs to the heat shock protein 70 family.</text>
</comment>
<sequence length="579" mass="65042">MSDYVLVAAIDLGTTYSGWACSFRHEYKTDPKKIFTMQWNTGNHVSLKAPTTLLIRPDGKTLEAFGYQAESRYAELADEGKHEDYYYFKRFKLILHNNMDLTKDTEISDSKGRKLLAMKVFSLSIRYLKDQLVTTVNGRMDGKLAPSDIRWVLTIPAIWNDKAKQFMRKAAEQAGIDGDLLSLALEPEVASIFCQLQETVVVGERKNSAELLLKPGDKYMVLDAGGGTVDITVHEIEKGGRLREVHRATGGDWGGTKVDDAFAEIMVELIGVKVLKTFKKKNVEDHLDFLRDFELKKRDFVADKDTRTSLRLPASLGLCLQEIEGISLQEKSAKSKFKDDIQIATDKMKISASLMRDIFKKPVSRIVQHVLEMFENEDLGGTGTILMVGGFSESDVLQKAIREHFPNKRVITPFEAGLVVLKGAVVFGHDPNIMRGRVCKYSYGVETMQMFNPIMHPLDKMIVINQVPYCSDLFDKHVEIGQMVLCGEPQVSRTYGPLHDRQRILPIVVYASSNKSPLLVTDESCKKLGKIMVHSPNTHVPLHERGVEVTLTFSGTEIEVQAKEETTGKITRSTIEFLG</sequence>
<dbReference type="Proteomes" id="UP001634394">
    <property type="component" value="Unassembled WGS sequence"/>
</dbReference>
<evidence type="ECO:0000256" key="1">
    <source>
        <dbReference type="ARBA" id="ARBA00007381"/>
    </source>
</evidence>
<dbReference type="GO" id="GO:0005524">
    <property type="term" value="F:ATP binding"/>
    <property type="evidence" value="ECO:0007669"/>
    <property type="project" value="UniProtKB-KW"/>
</dbReference>
<dbReference type="PROSITE" id="PS00297">
    <property type="entry name" value="HSP70_1"/>
    <property type="match status" value="1"/>
</dbReference>
<keyword evidence="3" id="KW-0067">ATP-binding</keyword>
<evidence type="ECO:0000313" key="5">
    <source>
        <dbReference type="Proteomes" id="UP001634394"/>
    </source>
</evidence>
<accession>A0ABD3TXB3</accession>
<dbReference type="AlphaFoldDB" id="A0ABD3TXB3"/>
<gene>
    <name evidence="4" type="ORF">ACJMK2_019863</name>
</gene>
<dbReference type="InterPro" id="IPR018181">
    <property type="entry name" value="Heat_shock_70_CS"/>
</dbReference>
<dbReference type="InterPro" id="IPR013126">
    <property type="entry name" value="Hsp_70_fam"/>
</dbReference>
<proteinExistence type="inferred from homology"/>
<protein>
    <recommendedName>
        <fullName evidence="6">Heat shock 70 kDa protein</fullName>
    </recommendedName>
</protein>
<dbReference type="PANTHER" id="PTHR14187:SF5">
    <property type="entry name" value="HEAT SHOCK 70 KDA PROTEIN 12A"/>
    <property type="match status" value="1"/>
</dbReference>
<reference evidence="4 5" key="1">
    <citation type="submission" date="2024-11" db="EMBL/GenBank/DDBJ databases">
        <title>Chromosome-level genome assembly of the freshwater bivalve Anodonta woodiana.</title>
        <authorList>
            <person name="Chen X."/>
        </authorList>
    </citation>
    <scope>NUCLEOTIDE SEQUENCE [LARGE SCALE GENOMIC DNA]</scope>
    <source>
        <strain evidence="4">MN2024</strain>
        <tissue evidence="4">Gills</tissue>
    </source>
</reference>
<evidence type="ECO:0008006" key="6">
    <source>
        <dbReference type="Google" id="ProtNLM"/>
    </source>
</evidence>
<dbReference type="Pfam" id="PF00012">
    <property type="entry name" value="HSP70"/>
    <property type="match status" value="1"/>
</dbReference>